<feature type="region of interest" description="Disordered" evidence="1">
    <location>
        <begin position="32"/>
        <end position="70"/>
    </location>
</feature>
<accession>F2DSN9</accession>
<evidence type="ECO:0000313" key="3">
    <source>
        <dbReference type="EMBL" id="BAJ98110.1"/>
    </source>
</evidence>
<organism evidence="3">
    <name type="scientific">Hordeum vulgare subsp. vulgare</name>
    <name type="common">Domesticated barley</name>
    <dbReference type="NCBI Taxonomy" id="112509"/>
    <lineage>
        <taxon>Eukaryota</taxon>
        <taxon>Viridiplantae</taxon>
        <taxon>Streptophyta</taxon>
        <taxon>Embryophyta</taxon>
        <taxon>Tracheophyta</taxon>
        <taxon>Spermatophyta</taxon>
        <taxon>Magnoliopsida</taxon>
        <taxon>Liliopsida</taxon>
        <taxon>Poales</taxon>
        <taxon>Poaceae</taxon>
        <taxon>BOP clade</taxon>
        <taxon>Pooideae</taxon>
        <taxon>Triticodae</taxon>
        <taxon>Triticeae</taxon>
        <taxon>Hordeinae</taxon>
        <taxon>Hordeum</taxon>
    </lineage>
</organism>
<sequence length="210" mass="23767">MPGPDLGPTKERETALLIRLADLPPLLPTVADTSLPRPGEQLQARGDGSHGPIGHGIATNLRGKSLGETHTPRLPPTTGMVDFPLHAKHSFFGGQGYHRFPPRPRFDFPMFDGMNPKAWRLKCEAYFRVCTLSPHTWVSCAAMYFTEGALTWLQSSEAHLHYQDWGNFASAICSQFGREEFRNLLRQFNRLHQTRTVPEYAEQFTQTMHH</sequence>
<reference evidence="3" key="1">
    <citation type="journal article" date="2011" name="Plant Physiol.">
        <title>Comprehensive sequence analysis of 24,783 barley full-length cDNAs derived from 12 clone libraries.</title>
        <authorList>
            <person name="Matsumoto T."/>
            <person name="Tanaka T."/>
            <person name="Sakai H."/>
            <person name="Amano N."/>
            <person name="Kanamori H."/>
            <person name="Kurita K."/>
            <person name="Kikuta A."/>
            <person name="Kamiya K."/>
            <person name="Yamamoto M."/>
            <person name="Ikawa H."/>
            <person name="Fujii N."/>
            <person name="Hori K."/>
            <person name="Itoh T."/>
            <person name="Sato K."/>
        </authorList>
    </citation>
    <scope>NUCLEOTIDE SEQUENCE</scope>
    <source>
        <tissue evidence="3">Shoot and root</tissue>
    </source>
</reference>
<dbReference type="InterPro" id="IPR005162">
    <property type="entry name" value="Retrotrans_gag_dom"/>
</dbReference>
<dbReference type="AlphaFoldDB" id="F2DSN9"/>
<evidence type="ECO:0000259" key="2">
    <source>
        <dbReference type="Pfam" id="PF03732"/>
    </source>
</evidence>
<name>F2DSN9_HORVV</name>
<evidence type="ECO:0000256" key="1">
    <source>
        <dbReference type="SAM" id="MobiDB-lite"/>
    </source>
</evidence>
<protein>
    <submittedName>
        <fullName evidence="3">Predicted protein</fullName>
    </submittedName>
</protein>
<dbReference type="Pfam" id="PF03732">
    <property type="entry name" value="Retrotrans_gag"/>
    <property type="match status" value="1"/>
</dbReference>
<dbReference type="EMBL" id="AK366907">
    <property type="protein sequence ID" value="BAJ98110.1"/>
    <property type="molecule type" value="mRNA"/>
</dbReference>
<feature type="domain" description="Retrotransposon gag" evidence="2">
    <location>
        <begin position="141"/>
        <end position="209"/>
    </location>
</feature>
<proteinExistence type="evidence at transcript level"/>